<comment type="caution">
    <text evidence="1">The sequence shown here is derived from an EMBL/GenBank/DDBJ whole genome shotgun (WGS) entry which is preliminary data.</text>
</comment>
<gene>
    <name evidence="1" type="ORF">DM051_16275</name>
</gene>
<proteinExistence type="predicted"/>
<organism evidence="1">
    <name type="scientific">Salmonella enterica I</name>
    <dbReference type="NCBI Taxonomy" id="59201"/>
    <lineage>
        <taxon>Bacteria</taxon>
        <taxon>Pseudomonadati</taxon>
        <taxon>Pseudomonadota</taxon>
        <taxon>Gammaproteobacteria</taxon>
        <taxon>Enterobacterales</taxon>
        <taxon>Enterobacteriaceae</taxon>
        <taxon>Salmonella</taxon>
    </lineage>
</organism>
<protein>
    <submittedName>
        <fullName evidence="1">Uncharacterized protein</fullName>
    </submittedName>
</protein>
<name>A0A3T7S1J0_SALET</name>
<dbReference type="Proteomes" id="UP000839671">
    <property type="component" value="Unassembled WGS sequence"/>
</dbReference>
<evidence type="ECO:0000313" key="1">
    <source>
        <dbReference type="EMBL" id="EAA1978824.1"/>
    </source>
</evidence>
<reference evidence="1" key="1">
    <citation type="submission" date="2018-06" db="EMBL/GenBank/DDBJ databases">
        <authorList>
            <person name="Ashton P.M."/>
            <person name="Dallman T."/>
            <person name="Nair S."/>
            <person name="De Pinna E."/>
            <person name="Peters T."/>
            <person name="Grant K."/>
        </authorList>
    </citation>
    <scope>NUCLEOTIDE SEQUENCE [LARGE SCALE GENOMIC DNA]</scope>
    <source>
        <strain evidence="1">310211</strain>
    </source>
</reference>
<accession>A0A3T7S1J0</accession>
<accession>A0A3Z6QKH0</accession>
<dbReference type="EMBL" id="AAAATI010000020">
    <property type="protein sequence ID" value="EAA1978824.1"/>
    <property type="molecule type" value="Genomic_DNA"/>
</dbReference>
<sequence length="230" mass="26857">MNELRIKRLLIVSVILNAVLIFLFVQALSGNINPKKDVEKVASNVPIISPLCEYKKEKHYKHSYGEDGYWKEFFDDPDNAIEHNPTPCYWVNPITKKYFKFDKNITIMKDSTDEGHDYYEFSYANTPFIDLVYNPSYTANDSIDDFKDEVMSSAKIRLITKGYYFKLNSGEKWIGSGFKLNKNGEDGDFGVFAFVKKENKFWIVFGIYNSNEKYDDKRTMKLIDDIIETL</sequence>
<dbReference type="AlphaFoldDB" id="A0A3T7S1J0"/>